<dbReference type="FunCoup" id="A0A0P0W374">
    <property type="interactions" value="181"/>
</dbReference>
<evidence type="ECO:0000313" key="2">
    <source>
        <dbReference type="EMBL" id="BAS86471.1"/>
    </source>
</evidence>
<dbReference type="eggNOG" id="ENOG502R6KX">
    <property type="taxonomic scope" value="Eukaryota"/>
</dbReference>
<protein>
    <submittedName>
        <fullName evidence="2">Os03g0757950 protein</fullName>
    </submittedName>
</protein>
<gene>
    <name evidence="2" type="ordered locus">Os03g0757950</name>
    <name evidence="2" type="ORF">OSNPB_030757950</name>
</gene>
<dbReference type="Proteomes" id="UP000059680">
    <property type="component" value="Chromosome 3"/>
</dbReference>
<keyword evidence="3" id="KW-1185">Reference proteome</keyword>
<reference evidence="2 3" key="3">
    <citation type="journal article" date="2013" name="Rice">
        <title>Improvement of the Oryza sativa Nipponbare reference genome using next generation sequence and optical map data.</title>
        <authorList>
            <person name="Kawahara Y."/>
            <person name="de la Bastide M."/>
            <person name="Hamilton J.P."/>
            <person name="Kanamori H."/>
            <person name="McCombie W.R."/>
            <person name="Ouyang S."/>
            <person name="Schwartz D.C."/>
            <person name="Tanaka T."/>
            <person name="Wu J."/>
            <person name="Zhou S."/>
            <person name="Childs K.L."/>
            <person name="Davidson R.M."/>
            <person name="Lin H."/>
            <person name="Quesada-Ocampo L."/>
            <person name="Vaillancourt B."/>
            <person name="Sakai H."/>
            <person name="Lee S.S."/>
            <person name="Kim J."/>
            <person name="Numa H."/>
            <person name="Itoh T."/>
            <person name="Buell C.R."/>
            <person name="Matsumoto T."/>
        </authorList>
    </citation>
    <scope>NUCLEOTIDE SEQUENCE [LARGE SCALE GENOMIC DNA]</scope>
    <source>
        <strain evidence="3">cv. Nipponbare</strain>
    </source>
</reference>
<reference evidence="2 3" key="2">
    <citation type="journal article" date="2013" name="Plant Cell Physiol.">
        <title>Rice Annotation Project Database (RAP-DB): an integrative and interactive database for rice genomics.</title>
        <authorList>
            <person name="Sakai H."/>
            <person name="Lee S.S."/>
            <person name="Tanaka T."/>
            <person name="Numa H."/>
            <person name="Kim J."/>
            <person name="Kawahara Y."/>
            <person name="Wakimoto H."/>
            <person name="Yang C.C."/>
            <person name="Iwamoto M."/>
            <person name="Abe T."/>
            <person name="Yamada Y."/>
            <person name="Muto A."/>
            <person name="Inokuchi H."/>
            <person name="Ikemura T."/>
            <person name="Matsumoto T."/>
            <person name="Sasaki T."/>
            <person name="Itoh T."/>
        </authorList>
    </citation>
    <scope>NUCLEOTIDE SEQUENCE [LARGE SCALE GENOMIC DNA]</scope>
    <source>
        <strain evidence="3">cv. Nipponbare</strain>
    </source>
</reference>
<dbReference type="EMBL" id="AP014959">
    <property type="protein sequence ID" value="BAS86471.1"/>
    <property type="molecule type" value="Genomic_DNA"/>
</dbReference>
<name>A0A0P0W374_ORYSJ</name>
<proteinExistence type="predicted"/>
<dbReference type="Gramene" id="Os03t0757950-00">
    <property type="protein sequence ID" value="Os03t0757950-00"/>
    <property type="gene ID" value="Os03g0757950"/>
</dbReference>
<evidence type="ECO:0000313" key="3">
    <source>
        <dbReference type="Proteomes" id="UP000059680"/>
    </source>
</evidence>
<dbReference type="PaxDb" id="39947-A0A0P0W374"/>
<dbReference type="InParanoid" id="A0A0P0W374"/>
<accession>A0A0P0W374</accession>
<evidence type="ECO:0000256" key="1">
    <source>
        <dbReference type="SAM" id="MobiDB-lite"/>
    </source>
</evidence>
<organism evidence="2 3">
    <name type="scientific">Oryza sativa subsp. japonica</name>
    <name type="common">Rice</name>
    <dbReference type="NCBI Taxonomy" id="39947"/>
    <lineage>
        <taxon>Eukaryota</taxon>
        <taxon>Viridiplantae</taxon>
        <taxon>Streptophyta</taxon>
        <taxon>Embryophyta</taxon>
        <taxon>Tracheophyta</taxon>
        <taxon>Spermatophyta</taxon>
        <taxon>Magnoliopsida</taxon>
        <taxon>Liliopsida</taxon>
        <taxon>Poales</taxon>
        <taxon>Poaceae</taxon>
        <taxon>BOP clade</taxon>
        <taxon>Oryzoideae</taxon>
        <taxon>Oryzeae</taxon>
        <taxon>Oryzinae</taxon>
        <taxon>Oryza</taxon>
        <taxon>Oryza sativa</taxon>
    </lineage>
</organism>
<sequence length="415" mass="45383">MGVLGGLVRVPHHAHLLERRGARRLQVHRVVPVELAHGEVPLDLVLRHLRVVDADLRLVAEQAVAHVDRRRLPRVAGVLLEREPQHGDLLARHRVEHGRHHPVHEPALLVVVDLDHLLPVVRNLGEAIAFADVHQIQDVLLEAGAAESNAGVEEFGANPRVLADGVRHLGDVRAGGLAERRDGVHRRDPLRQERVRGELGELGGPEVGGDDPVLGHPVRVHRLERLHGLPPLRRLAAADEDAVGLEQVVNSGALGEELRVGEDLVVDALAVVRQDLLDRLGRLDRHGGLLDDDLVGLGHVGDHPRRALPVGEVGRLAGAEAARLGRRVHGHEDDVRLRDVLLDVRAEEEVPAPALLDHLVEPRLVDRQLLAVPGVDARLGDVDDHHLDRRALEGDHRHGRPAHVPSSDAADLHHL</sequence>
<reference evidence="3" key="1">
    <citation type="journal article" date="2005" name="Nature">
        <title>The map-based sequence of the rice genome.</title>
        <authorList>
            <consortium name="International rice genome sequencing project (IRGSP)"/>
            <person name="Matsumoto T."/>
            <person name="Wu J."/>
            <person name="Kanamori H."/>
            <person name="Katayose Y."/>
            <person name="Fujisawa M."/>
            <person name="Namiki N."/>
            <person name="Mizuno H."/>
            <person name="Yamamoto K."/>
            <person name="Antonio B.A."/>
            <person name="Baba T."/>
            <person name="Sakata K."/>
            <person name="Nagamura Y."/>
            <person name="Aoki H."/>
            <person name="Arikawa K."/>
            <person name="Arita K."/>
            <person name="Bito T."/>
            <person name="Chiden Y."/>
            <person name="Fujitsuka N."/>
            <person name="Fukunaka R."/>
            <person name="Hamada M."/>
            <person name="Harada C."/>
            <person name="Hayashi A."/>
            <person name="Hijishita S."/>
            <person name="Honda M."/>
            <person name="Hosokawa S."/>
            <person name="Ichikawa Y."/>
            <person name="Idonuma A."/>
            <person name="Iijima M."/>
            <person name="Ikeda M."/>
            <person name="Ikeno M."/>
            <person name="Ito K."/>
            <person name="Ito S."/>
            <person name="Ito T."/>
            <person name="Ito Y."/>
            <person name="Ito Y."/>
            <person name="Iwabuchi A."/>
            <person name="Kamiya K."/>
            <person name="Karasawa W."/>
            <person name="Kurita K."/>
            <person name="Katagiri S."/>
            <person name="Kikuta A."/>
            <person name="Kobayashi H."/>
            <person name="Kobayashi N."/>
            <person name="Machita K."/>
            <person name="Maehara T."/>
            <person name="Masukawa M."/>
            <person name="Mizubayashi T."/>
            <person name="Mukai Y."/>
            <person name="Nagasaki H."/>
            <person name="Nagata Y."/>
            <person name="Naito S."/>
            <person name="Nakashima M."/>
            <person name="Nakama Y."/>
            <person name="Nakamichi Y."/>
            <person name="Nakamura M."/>
            <person name="Meguro A."/>
            <person name="Negishi M."/>
            <person name="Ohta I."/>
            <person name="Ohta T."/>
            <person name="Okamoto M."/>
            <person name="Ono N."/>
            <person name="Saji S."/>
            <person name="Sakaguchi M."/>
            <person name="Sakai K."/>
            <person name="Shibata M."/>
            <person name="Shimokawa T."/>
            <person name="Song J."/>
            <person name="Takazaki Y."/>
            <person name="Terasawa K."/>
            <person name="Tsugane M."/>
            <person name="Tsuji K."/>
            <person name="Ueda S."/>
            <person name="Waki K."/>
            <person name="Yamagata H."/>
            <person name="Yamamoto M."/>
            <person name="Yamamoto S."/>
            <person name="Yamane H."/>
            <person name="Yoshiki S."/>
            <person name="Yoshihara R."/>
            <person name="Yukawa K."/>
            <person name="Zhong H."/>
            <person name="Yano M."/>
            <person name="Yuan Q."/>
            <person name="Ouyang S."/>
            <person name="Liu J."/>
            <person name="Jones K.M."/>
            <person name="Gansberger K."/>
            <person name="Moffat K."/>
            <person name="Hill J."/>
            <person name="Bera J."/>
            <person name="Fadrosh D."/>
            <person name="Jin S."/>
            <person name="Johri S."/>
            <person name="Kim M."/>
            <person name="Overton L."/>
            <person name="Reardon M."/>
            <person name="Tsitrin T."/>
            <person name="Vuong H."/>
            <person name="Weaver B."/>
            <person name="Ciecko A."/>
            <person name="Tallon L."/>
            <person name="Jackson J."/>
            <person name="Pai G."/>
            <person name="Aken S.V."/>
            <person name="Utterback T."/>
            <person name="Reidmuller S."/>
            <person name="Feldblyum T."/>
            <person name="Hsiao J."/>
            <person name="Zismann V."/>
            <person name="Iobst S."/>
            <person name="de Vazeille A.R."/>
            <person name="Buell C.R."/>
            <person name="Ying K."/>
            <person name="Li Y."/>
            <person name="Lu T."/>
            <person name="Huang Y."/>
            <person name="Zhao Q."/>
            <person name="Feng Q."/>
            <person name="Zhang L."/>
            <person name="Zhu J."/>
            <person name="Weng Q."/>
            <person name="Mu J."/>
            <person name="Lu Y."/>
            <person name="Fan D."/>
            <person name="Liu Y."/>
            <person name="Guan J."/>
            <person name="Zhang Y."/>
            <person name="Yu S."/>
            <person name="Liu X."/>
            <person name="Zhang Y."/>
            <person name="Hong G."/>
            <person name="Han B."/>
            <person name="Choisne N."/>
            <person name="Demange N."/>
            <person name="Orjeda G."/>
            <person name="Samain S."/>
            <person name="Cattolico L."/>
            <person name="Pelletier E."/>
            <person name="Couloux A."/>
            <person name="Segurens B."/>
            <person name="Wincker P."/>
            <person name="D'Hont A."/>
            <person name="Scarpelli C."/>
            <person name="Weissenbach J."/>
            <person name="Salanoubat M."/>
            <person name="Quetier F."/>
            <person name="Yu Y."/>
            <person name="Kim H.R."/>
            <person name="Rambo T."/>
            <person name="Currie J."/>
            <person name="Collura K."/>
            <person name="Luo M."/>
            <person name="Yang T."/>
            <person name="Ammiraju J.S.S."/>
            <person name="Engler F."/>
            <person name="Soderlund C."/>
            <person name="Wing R.A."/>
            <person name="Palmer L.E."/>
            <person name="de la Bastide M."/>
            <person name="Spiegel L."/>
            <person name="Nascimento L."/>
            <person name="Zutavern T."/>
            <person name="O'Shaughnessy A."/>
            <person name="Dike S."/>
            <person name="Dedhia N."/>
            <person name="Preston R."/>
            <person name="Balija V."/>
            <person name="McCombie W.R."/>
            <person name="Chow T."/>
            <person name="Chen H."/>
            <person name="Chung M."/>
            <person name="Chen C."/>
            <person name="Shaw J."/>
            <person name="Wu H."/>
            <person name="Hsiao K."/>
            <person name="Chao Y."/>
            <person name="Chu M."/>
            <person name="Cheng C."/>
            <person name="Hour A."/>
            <person name="Lee P."/>
            <person name="Lin S."/>
            <person name="Lin Y."/>
            <person name="Liou J."/>
            <person name="Liu S."/>
            <person name="Hsing Y."/>
            <person name="Raghuvanshi S."/>
            <person name="Mohanty A."/>
            <person name="Bharti A.K."/>
            <person name="Gaur A."/>
            <person name="Gupta V."/>
            <person name="Kumar D."/>
            <person name="Ravi V."/>
            <person name="Vij S."/>
            <person name="Kapur A."/>
            <person name="Khurana P."/>
            <person name="Khurana P."/>
            <person name="Khurana J.P."/>
            <person name="Tyagi A.K."/>
            <person name="Gaikwad K."/>
            <person name="Singh A."/>
            <person name="Dalal V."/>
            <person name="Srivastava S."/>
            <person name="Dixit A."/>
            <person name="Pal A.K."/>
            <person name="Ghazi I.A."/>
            <person name="Yadav M."/>
            <person name="Pandit A."/>
            <person name="Bhargava A."/>
            <person name="Sureshbabu K."/>
            <person name="Batra K."/>
            <person name="Sharma T.R."/>
            <person name="Mohapatra T."/>
            <person name="Singh N.K."/>
            <person name="Messing J."/>
            <person name="Nelson A.B."/>
            <person name="Fuks G."/>
            <person name="Kavchok S."/>
            <person name="Keizer G."/>
            <person name="Linton E."/>
            <person name="Llaca V."/>
            <person name="Song R."/>
            <person name="Tanyolac B."/>
            <person name="Young S."/>
            <person name="Ho-Il K."/>
            <person name="Hahn J.H."/>
            <person name="Sangsakoo G."/>
            <person name="Vanavichit A."/>
            <person name="de Mattos Luiz.A.T."/>
            <person name="Zimmer P.D."/>
            <person name="Malone G."/>
            <person name="Dellagostin O."/>
            <person name="de Oliveira A.C."/>
            <person name="Bevan M."/>
            <person name="Bancroft I."/>
            <person name="Minx P."/>
            <person name="Cordum H."/>
            <person name="Wilson R."/>
            <person name="Cheng Z."/>
            <person name="Jin W."/>
            <person name="Jiang J."/>
            <person name="Leong S.A."/>
            <person name="Iwama H."/>
            <person name="Gojobori T."/>
            <person name="Itoh T."/>
            <person name="Niimura Y."/>
            <person name="Fujii Y."/>
            <person name="Habara T."/>
            <person name="Sakai H."/>
            <person name="Sato Y."/>
            <person name="Wilson G."/>
            <person name="Kumar K."/>
            <person name="McCouch S."/>
            <person name="Juretic N."/>
            <person name="Hoen D."/>
            <person name="Wright S."/>
            <person name="Bruskiewich R."/>
            <person name="Bureau T."/>
            <person name="Miyao A."/>
            <person name="Hirochika H."/>
            <person name="Nishikawa T."/>
            <person name="Kadowaki K."/>
            <person name="Sugiura M."/>
            <person name="Burr B."/>
            <person name="Sasaki T."/>
        </authorList>
    </citation>
    <scope>NUCLEOTIDE SEQUENCE [LARGE SCALE GENOMIC DNA]</scope>
    <source>
        <strain evidence="3">cv. Nipponbare</strain>
    </source>
</reference>
<feature type="non-terminal residue" evidence="2">
    <location>
        <position position="415"/>
    </location>
</feature>
<dbReference type="AlphaFoldDB" id="A0A0P0W374"/>
<feature type="region of interest" description="Disordered" evidence="1">
    <location>
        <begin position="392"/>
        <end position="415"/>
    </location>
</feature>